<dbReference type="SUPFAM" id="SSF74650">
    <property type="entry name" value="Galactose mutarotase-like"/>
    <property type="match status" value="1"/>
</dbReference>
<dbReference type="Proteomes" id="UP001597525">
    <property type="component" value="Unassembled WGS sequence"/>
</dbReference>
<dbReference type="InterPro" id="IPR014718">
    <property type="entry name" value="GH-type_carb-bd"/>
</dbReference>
<evidence type="ECO:0000256" key="1">
    <source>
        <dbReference type="ARBA" id="ARBA00001614"/>
    </source>
</evidence>
<dbReference type="EMBL" id="JBHUPB010000004">
    <property type="protein sequence ID" value="MFD2967151.1"/>
    <property type="molecule type" value="Genomic_DNA"/>
</dbReference>
<dbReference type="InterPro" id="IPR011013">
    <property type="entry name" value="Gal_mutarotase_sf_dom"/>
</dbReference>
<evidence type="ECO:0000256" key="8">
    <source>
        <dbReference type="ARBA" id="ARBA00022837"/>
    </source>
</evidence>
<name>A0ABW6BGP8_9SPHI</name>
<comment type="pathway">
    <text evidence="3 11">Carbohydrate metabolism; hexose metabolism.</text>
</comment>
<dbReference type="InterPro" id="IPR047215">
    <property type="entry name" value="Galactose_mutarotase-like"/>
</dbReference>
<evidence type="ECO:0000256" key="5">
    <source>
        <dbReference type="ARBA" id="ARBA00011245"/>
    </source>
</evidence>
<keyword evidence="9 11" id="KW-0413">Isomerase</keyword>
<organism evidence="12 13">
    <name type="scientific">Sphingobacterium bambusae</name>
    <dbReference type="NCBI Taxonomy" id="662858"/>
    <lineage>
        <taxon>Bacteria</taxon>
        <taxon>Pseudomonadati</taxon>
        <taxon>Bacteroidota</taxon>
        <taxon>Sphingobacteriia</taxon>
        <taxon>Sphingobacteriales</taxon>
        <taxon>Sphingobacteriaceae</taxon>
        <taxon>Sphingobacterium</taxon>
    </lineage>
</organism>
<evidence type="ECO:0000256" key="11">
    <source>
        <dbReference type="PIRNR" id="PIRNR005096"/>
    </source>
</evidence>
<comment type="subunit">
    <text evidence="5">Monomer.</text>
</comment>
<keyword evidence="8" id="KW-0106">Calcium</keyword>
<evidence type="ECO:0000313" key="13">
    <source>
        <dbReference type="Proteomes" id="UP001597525"/>
    </source>
</evidence>
<dbReference type="RefSeq" id="WP_320182832.1">
    <property type="nucleotide sequence ID" value="NZ_CP138332.1"/>
</dbReference>
<reference evidence="13" key="1">
    <citation type="journal article" date="2019" name="Int. J. Syst. Evol. Microbiol.">
        <title>The Global Catalogue of Microorganisms (GCM) 10K type strain sequencing project: providing services to taxonomists for standard genome sequencing and annotation.</title>
        <authorList>
            <consortium name="The Broad Institute Genomics Platform"/>
            <consortium name="The Broad Institute Genome Sequencing Center for Infectious Disease"/>
            <person name="Wu L."/>
            <person name="Ma J."/>
        </authorList>
    </citation>
    <scope>NUCLEOTIDE SEQUENCE [LARGE SCALE GENOMIC DNA]</scope>
    <source>
        <strain evidence="13">KCTC 22814</strain>
    </source>
</reference>
<evidence type="ECO:0000256" key="2">
    <source>
        <dbReference type="ARBA" id="ARBA00001913"/>
    </source>
</evidence>
<dbReference type="NCBIfam" id="NF008277">
    <property type="entry name" value="PRK11055.1"/>
    <property type="match status" value="1"/>
</dbReference>
<evidence type="ECO:0000256" key="7">
    <source>
        <dbReference type="ARBA" id="ARBA00014165"/>
    </source>
</evidence>
<evidence type="ECO:0000256" key="4">
    <source>
        <dbReference type="ARBA" id="ARBA00006206"/>
    </source>
</evidence>
<dbReference type="PIRSF" id="PIRSF005096">
    <property type="entry name" value="GALM"/>
    <property type="match status" value="1"/>
</dbReference>
<dbReference type="GO" id="GO:0016853">
    <property type="term" value="F:isomerase activity"/>
    <property type="evidence" value="ECO:0007669"/>
    <property type="project" value="UniProtKB-KW"/>
</dbReference>
<accession>A0ABW6BGP8</accession>
<dbReference type="CDD" id="cd09019">
    <property type="entry name" value="galactose_mutarotase_like"/>
    <property type="match status" value="1"/>
</dbReference>
<gene>
    <name evidence="12" type="ORF">ACFS7Y_07125</name>
</gene>
<keyword evidence="13" id="KW-1185">Reference proteome</keyword>
<dbReference type="PROSITE" id="PS00545">
    <property type="entry name" value="ALDOSE_1_EPIMERASE"/>
    <property type="match status" value="1"/>
</dbReference>
<evidence type="ECO:0000256" key="9">
    <source>
        <dbReference type="ARBA" id="ARBA00023235"/>
    </source>
</evidence>
<dbReference type="Gene3D" id="2.70.98.10">
    <property type="match status" value="1"/>
</dbReference>
<evidence type="ECO:0000256" key="3">
    <source>
        <dbReference type="ARBA" id="ARBA00005028"/>
    </source>
</evidence>
<protein>
    <recommendedName>
        <fullName evidence="7 11">Aldose 1-epimerase</fullName>
        <ecNumber evidence="6 11">5.1.3.3</ecNumber>
    </recommendedName>
</protein>
<sequence length="354" mass="39784">MTYKLPHPADFEHKIDGKNTHLIVLKNRSGMQVAFTDYGARIVSILVPDKFGELRDVVLGFNSIQEYLSADEQYHGATIGRYANRIAHGQFELDGKNHVLQQNNGRNCLHGGPTGFHTKVWDRQVSMEKKVDFYYVSADGEEGFPGTLKVCVSYELTDNNEIRIQYKAETDKATPVNLTNHAYFNLNGEGHSDVLQHILHIPSTHFIAIDEHQVPLGTETAVDESAFDFRTPKKIVDDLNKEEEQLRMGNGYDHTFVNKQTFSTAAASAYSELSGIKLDVLTTEPGVQLYTGNFLTGNDKGKSGGTYFSRNAFCFETQHYPDSPNQALFPSTILQPGEVFESQTIYRFSIKKEI</sequence>
<comment type="catalytic activity">
    <reaction evidence="1 11">
        <text>alpha-D-glucose = beta-D-glucose</text>
        <dbReference type="Rhea" id="RHEA:10264"/>
        <dbReference type="ChEBI" id="CHEBI:15903"/>
        <dbReference type="ChEBI" id="CHEBI:17925"/>
        <dbReference type="EC" id="5.1.3.3"/>
    </reaction>
</comment>
<comment type="cofactor">
    <cofactor evidence="2">
        <name>Ca(2+)</name>
        <dbReference type="ChEBI" id="CHEBI:29108"/>
    </cofactor>
</comment>
<proteinExistence type="inferred from homology"/>
<dbReference type="PANTHER" id="PTHR10091:SF0">
    <property type="entry name" value="GALACTOSE MUTAROTASE"/>
    <property type="match status" value="1"/>
</dbReference>
<dbReference type="PANTHER" id="PTHR10091">
    <property type="entry name" value="ALDOSE-1-EPIMERASE"/>
    <property type="match status" value="1"/>
</dbReference>
<dbReference type="Pfam" id="PF01263">
    <property type="entry name" value="Aldose_epim"/>
    <property type="match status" value="1"/>
</dbReference>
<dbReference type="InterPro" id="IPR015443">
    <property type="entry name" value="Aldose_1-epimerase"/>
</dbReference>
<keyword evidence="10 11" id="KW-0119">Carbohydrate metabolism</keyword>
<evidence type="ECO:0000256" key="6">
    <source>
        <dbReference type="ARBA" id="ARBA00013185"/>
    </source>
</evidence>
<evidence type="ECO:0000313" key="12">
    <source>
        <dbReference type="EMBL" id="MFD2967151.1"/>
    </source>
</evidence>
<comment type="similarity">
    <text evidence="4 11">Belongs to the aldose epimerase family.</text>
</comment>
<dbReference type="InterPro" id="IPR018052">
    <property type="entry name" value="Ald1_epimerase_CS"/>
</dbReference>
<dbReference type="InterPro" id="IPR008183">
    <property type="entry name" value="Aldose_1/G6P_1-epimerase"/>
</dbReference>
<dbReference type="EC" id="5.1.3.3" evidence="6 11"/>
<comment type="caution">
    <text evidence="12">The sequence shown here is derived from an EMBL/GenBank/DDBJ whole genome shotgun (WGS) entry which is preliminary data.</text>
</comment>
<evidence type="ECO:0000256" key="10">
    <source>
        <dbReference type="ARBA" id="ARBA00023277"/>
    </source>
</evidence>